<evidence type="ECO:0000256" key="12">
    <source>
        <dbReference type="ARBA" id="ARBA00033342"/>
    </source>
</evidence>
<dbReference type="KEGG" id="dsc:ABOD76_08820"/>
<evidence type="ECO:0000259" key="16">
    <source>
        <dbReference type="Pfam" id="PF02096"/>
    </source>
</evidence>
<dbReference type="InterPro" id="IPR047196">
    <property type="entry name" value="YidC_ALB_C"/>
</dbReference>
<evidence type="ECO:0000256" key="11">
    <source>
        <dbReference type="ARBA" id="ARBA00033245"/>
    </source>
</evidence>
<evidence type="ECO:0000313" key="17">
    <source>
        <dbReference type="EMBL" id="XBV86398.1"/>
    </source>
</evidence>
<dbReference type="InterPro" id="IPR019998">
    <property type="entry name" value="Membr_insert_YidC"/>
</dbReference>
<protein>
    <recommendedName>
        <fullName evidence="3 13">Membrane protein insertase YidC</fullName>
    </recommendedName>
    <alternativeName>
        <fullName evidence="12 13">Foldase YidC</fullName>
    </alternativeName>
    <alternativeName>
        <fullName evidence="11 13">Membrane integrase YidC</fullName>
    </alternativeName>
    <alternativeName>
        <fullName evidence="13">Membrane protein YidC</fullName>
    </alternativeName>
</protein>
<evidence type="ECO:0000256" key="13">
    <source>
        <dbReference type="HAMAP-Rule" id="MF_01810"/>
    </source>
</evidence>
<keyword evidence="5 13" id="KW-1003">Cell membrane</keyword>
<dbReference type="GO" id="GO:0051205">
    <property type="term" value="P:protein insertion into membrane"/>
    <property type="evidence" value="ECO:0007669"/>
    <property type="project" value="TreeGrafter"/>
</dbReference>
<evidence type="ECO:0000256" key="4">
    <source>
        <dbReference type="ARBA" id="ARBA00022448"/>
    </source>
</evidence>
<evidence type="ECO:0000256" key="15">
    <source>
        <dbReference type="SAM" id="SignalP"/>
    </source>
</evidence>
<evidence type="ECO:0000256" key="5">
    <source>
        <dbReference type="ARBA" id="ARBA00022475"/>
    </source>
</evidence>
<dbReference type="PANTHER" id="PTHR12428">
    <property type="entry name" value="OXA1"/>
    <property type="match status" value="1"/>
</dbReference>
<comment type="function">
    <text evidence="13">Required for the insertion and/or proper folding and/or complex formation of integral membrane proteins into the membrane. Involved in integration of membrane proteins that insert both dependently and independently of the Sec translocase complex, as well as at least some lipoproteins. Aids folding of multispanning membrane proteins.</text>
</comment>
<dbReference type="GO" id="GO:0032977">
    <property type="term" value="F:membrane insertase activity"/>
    <property type="evidence" value="ECO:0007669"/>
    <property type="project" value="InterPro"/>
</dbReference>
<comment type="similarity">
    <text evidence="2 13">Belongs to the OXA1/ALB3/YidC family. Type 1 subfamily.</text>
</comment>
<evidence type="ECO:0000256" key="14">
    <source>
        <dbReference type="SAM" id="MobiDB-lite"/>
    </source>
</evidence>
<evidence type="ECO:0000256" key="3">
    <source>
        <dbReference type="ARBA" id="ARBA00015325"/>
    </source>
</evidence>
<sequence length="544" mass="58956">MTKLLKSLLALASLAALGTAGANVTPEWIQADFNGDGQKDAIYTSNLADIVFNPQGEVIGWYVKVQPGKAIIKRTTNKQTNAVGYDFSALQKAGNGVASNLVGQDGGKALEVRIPGVTGAKTAEPMQLATDIPHNRLTATFRYSQGAATVTKAVVLHPRQFNVQATFNVTGASGYSVNFAGLSRNADPAVKAAAQGGQLQSGQTQVQNIQYAAMQDAINHGFLGLGSNSYTASALIVRPQSGTTANVSTTTGQKAALSLTGLSGESRFDVYGGKNELIHLYQEGYTKLPGVFEPNLFGQISLLVVKFMEWLYSFLGNWGLVILVLTVVLRLAIWPLMQTQGRTTAKMQMVQPLLKEAQEKYKDNPQQLQAETMRLYRENNVNPAGCLSMFVPFPILIALYSTIRNFEFDQGLGWIPDLSIPDPLYILAALYVLANLLQLYVSTRKTPQMFKQQSFIYLIFAYFAITFPAGVTMYWIISTLIGAGQQFLINKQVEAHMAGGLQRVERVAGPRAAKTVDASASKSTPARTTVVKPLKPSKPATDKK</sequence>
<feature type="chain" id="PRO_5043560306" description="Membrane protein insertase YidC" evidence="15">
    <location>
        <begin position="23"/>
        <end position="544"/>
    </location>
</feature>
<feature type="domain" description="Membrane insertase YidC/Oxa/ALB C-terminal" evidence="16">
    <location>
        <begin position="318"/>
        <end position="491"/>
    </location>
</feature>
<dbReference type="CDD" id="cd20070">
    <property type="entry name" value="5TM_YidC_Alb3"/>
    <property type="match status" value="1"/>
</dbReference>
<dbReference type="PRINTS" id="PR01900">
    <property type="entry name" value="YIDCPROTEIN"/>
</dbReference>
<evidence type="ECO:0000256" key="6">
    <source>
        <dbReference type="ARBA" id="ARBA00022692"/>
    </source>
</evidence>
<evidence type="ECO:0000256" key="1">
    <source>
        <dbReference type="ARBA" id="ARBA00004429"/>
    </source>
</evidence>
<dbReference type="GO" id="GO:0015031">
    <property type="term" value="P:protein transport"/>
    <property type="evidence" value="ECO:0007669"/>
    <property type="project" value="UniProtKB-KW"/>
</dbReference>
<dbReference type="GO" id="GO:0005886">
    <property type="term" value="C:plasma membrane"/>
    <property type="evidence" value="ECO:0007669"/>
    <property type="project" value="UniProtKB-SubCell"/>
</dbReference>
<comment type="subunit">
    <text evidence="13">Interacts with the Sec translocase complex via SecD. Specifically interacts with transmembrane segments of nascent integral membrane proteins during membrane integration.</text>
</comment>
<dbReference type="InterPro" id="IPR028055">
    <property type="entry name" value="YidC/Oxa/ALB_C"/>
</dbReference>
<comment type="subcellular location">
    <subcellularLocation>
        <location evidence="1">Cell inner membrane</location>
        <topology evidence="1">Multi-pass membrane protein</topology>
    </subcellularLocation>
    <subcellularLocation>
        <location evidence="13">Cell membrane</location>
        <topology evidence="13">Multi-pass membrane protein</topology>
    </subcellularLocation>
</comment>
<feature type="signal peptide" evidence="15">
    <location>
        <begin position="1"/>
        <end position="22"/>
    </location>
</feature>
<evidence type="ECO:0000256" key="2">
    <source>
        <dbReference type="ARBA" id="ARBA00010527"/>
    </source>
</evidence>
<reference evidence="17" key="1">
    <citation type="submission" date="2024-06" db="EMBL/GenBank/DDBJ databases">
        <title>Draft Genome Sequence of Deinococcus sonorensis Type Strain KR-87, a Biofilm Producing Representative of the Genus Deinococcus.</title>
        <authorList>
            <person name="Boren L.S."/>
            <person name="Grosso R.A."/>
            <person name="Hugenberg-Cox A.N."/>
            <person name="Hill J.T.E."/>
            <person name="Albert C.M."/>
            <person name="Tuohy J.M."/>
        </authorList>
    </citation>
    <scope>NUCLEOTIDE SEQUENCE</scope>
    <source>
        <strain evidence="17">KR-87</strain>
    </source>
</reference>
<dbReference type="NCBIfam" id="TIGR03592">
    <property type="entry name" value="yidC_oxa1_cterm"/>
    <property type="match status" value="1"/>
</dbReference>
<accession>A0AAU7UEQ5</accession>
<feature type="region of interest" description="Disordered" evidence="14">
    <location>
        <begin position="512"/>
        <end position="544"/>
    </location>
</feature>
<dbReference type="AlphaFoldDB" id="A0AAU7UEQ5"/>
<keyword evidence="4 13" id="KW-0813">Transport</keyword>
<feature type="transmembrane region" description="Helical" evidence="13">
    <location>
        <begin position="423"/>
        <end position="443"/>
    </location>
</feature>
<evidence type="ECO:0000256" key="10">
    <source>
        <dbReference type="ARBA" id="ARBA00023186"/>
    </source>
</evidence>
<dbReference type="Pfam" id="PF02096">
    <property type="entry name" value="60KD_IMP"/>
    <property type="match status" value="1"/>
</dbReference>
<keyword evidence="15" id="KW-0732">Signal</keyword>
<dbReference type="EMBL" id="CP158299">
    <property type="protein sequence ID" value="XBV86398.1"/>
    <property type="molecule type" value="Genomic_DNA"/>
</dbReference>
<feature type="transmembrane region" description="Helical" evidence="13">
    <location>
        <begin position="310"/>
        <end position="333"/>
    </location>
</feature>
<feature type="transmembrane region" description="Helical" evidence="13">
    <location>
        <begin position="455"/>
        <end position="477"/>
    </location>
</feature>
<dbReference type="HAMAP" id="MF_01810">
    <property type="entry name" value="YidC_type1"/>
    <property type="match status" value="1"/>
</dbReference>
<dbReference type="InterPro" id="IPR001708">
    <property type="entry name" value="YidC/ALB3/OXA1/COX18"/>
</dbReference>
<keyword evidence="8 13" id="KW-1133">Transmembrane helix</keyword>
<keyword evidence="6 13" id="KW-0812">Transmembrane</keyword>
<organism evidence="17">
    <name type="scientific">Deinococcus sonorensis KR-87</name>
    <dbReference type="NCBI Taxonomy" id="694439"/>
    <lineage>
        <taxon>Bacteria</taxon>
        <taxon>Thermotogati</taxon>
        <taxon>Deinococcota</taxon>
        <taxon>Deinococci</taxon>
        <taxon>Deinococcales</taxon>
        <taxon>Deinococcaceae</taxon>
        <taxon>Deinococcus</taxon>
    </lineage>
</organism>
<keyword evidence="9 13" id="KW-0472">Membrane</keyword>
<proteinExistence type="inferred from homology"/>
<evidence type="ECO:0000256" key="9">
    <source>
        <dbReference type="ARBA" id="ARBA00023136"/>
    </source>
</evidence>
<dbReference type="PANTHER" id="PTHR12428:SF65">
    <property type="entry name" value="CYTOCHROME C OXIDASE ASSEMBLY PROTEIN COX18, MITOCHONDRIAL"/>
    <property type="match status" value="1"/>
</dbReference>
<name>A0AAU7UEQ5_9DEIO</name>
<keyword evidence="10 13" id="KW-0143">Chaperone</keyword>
<keyword evidence="7 13" id="KW-0653">Protein transport</keyword>
<evidence type="ECO:0000256" key="7">
    <source>
        <dbReference type="ARBA" id="ARBA00022927"/>
    </source>
</evidence>
<gene>
    <name evidence="13 17" type="primary">yidC</name>
    <name evidence="17" type="ORF">ABOD76_08820</name>
</gene>
<dbReference type="RefSeq" id="WP_350244467.1">
    <property type="nucleotide sequence ID" value="NZ_CP158299.1"/>
</dbReference>
<dbReference type="PRINTS" id="PR00701">
    <property type="entry name" value="60KDINNERMP"/>
</dbReference>
<feature type="transmembrane region" description="Helical" evidence="13">
    <location>
        <begin position="384"/>
        <end position="403"/>
    </location>
</feature>
<evidence type="ECO:0000256" key="8">
    <source>
        <dbReference type="ARBA" id="ARBA00022989"/>
    </source>
</evidence>
<feature type="compositionally biased region" description="Polar residues" evidence="14">
    <location>
        <begin position="518"/>
        <end position="527"/>
    </location>
</feature>